<keyword evidence="2" id="KW-1185">Reference proteome</keyword>
<proteinExistence type="predicted"/>
<dbReference type="Pfam" id="PF00494">
    <property type="entry name" value="SQS_PSY"/>
    <property type="match status" value="1"/>
</dbReference>
<comment type="caution">
    <text evidence="1">The sequence shown here is derived from an EMBL/GenBank/DDBJ whole genome shotgun (WGS) entry which is preliminary data.</text>
</comment>
<evidence type="ECO:0000313" key="2">
    <source>
        <dbReference type="Proteomes" id="UP001081071"/>
    </source>
</evidence>
<protein>
    <submittedName>
        <fullName evidence="1">Uncharacterized protein</fullName>
    </submittedName>
</protein>
<dbReference type="CDD" id="cd00385">
    <property type="entry name" value="Isoprenoid_Biosyn_C1"/>
    <property type="match status" value="1"/>
</dbReference>
<dbReference type="InterPro" id="IPR002060">
    <property type="entry name" value="Squ/phyt_synthse"/>
</dbReference>
<sequence>MRPARLLILARGIRDLRRAVDPSALLRAGTPDELAESALIPAARNLAVAIDLLPEVQRTESIAAVLACRVLDAYEDLYSGSVGAATTVLGAARYLVGDDPVPPPPLRARVLRESDAVDSVLAERIDDVRVLVEGLPVAGRTRVRELLIDVATAMADNLDTPMARVTYGERVLGRVVVYACTVICDNDPDATDEDVTELAHCVGAAAQLANDLRDQELELYRVGTSAELTHEIVLRLLTPALGTFALLSHLGRRTRSKGARAAVAYMSITTTAFFCGAVGVRSPYSRRLRLVGAVVAATGTDRWEAMLDRLRESVDRTVEFLLDSSTEGGQQLPDSLFPRIDTHSADTAMGSIVVDSVMALVDGLPAGALRGELPEDQVRRMMIADHLAFGSLERMQPGDSNAMHLLGTRFQTAAMSRTAPHLPLDSERQS</sequence>
<dbReference type="Gene3D" id="1.10.600.10">
    <property type="entry name" value="Farnesyl Diphosphate Synthase"/>
    <property type="match status" value="1"/>
</dbReference>
<dbReference type="Proteomes" id="UP001081071">
    <property type="component" value="Unassembled WGS sequence"/>
</dbReference>
<dbReference type="EMBL" id="JAPWIJ010000006">
    <property type="protein sequence ID" value="MCZ4520160.1"/>
    <property type="molecule type" value="Genomic_DNA"/>
</dbReference>
<name>A0ABT4MJH3_9NOCA</name>
<gene>
    <name evidence="1" type="ORF">O4220_16740</name>
</gene>
<evidence type="ECO:0000313" key="1">
    <source>
        <dbReference type="EMBL" id="MCZ4520160.1"/>
    </source>
</evidence>
<organism evidence="1 2">
    <name type="scientific">Rhodococcus ruber</name>
    <dbReference type="NCBI Taxonomy" id="1830"/>
    <lineage>
        <taxon>Bacteria</taxon>
        <taxon>Bacillati</taxon>
        <taxon>Actinomycetota</taxon>
        <taxon>Actinomycetes</taxon>
        <taxon>Mycobacteriales</taxon>
        <taxon>Nocardiaceae</taxon>
        <taxon>Rhodococcus</taxon>
    </lineage>
</organism>
<dbReference type="RefSeq" id="WP_269606161.1">
    <property type="nucleotide sequence ID" value="NZ_JAPWIJ010000006.1"/>
</dbReference>
<dbReference type="InterPro" id="IPR008949">
    <property type="entry name" value="Isoprenoid_synthase_dom_sf"/>
</dbReference>
<reference evidence="1" key="1">
    <citation type="submission" date="2022-12" db="EMBL/GenBank/DDBJ databases">
        <authorList>
            <person name="Krivoruchko A.V."/>
            <person name="Elkin A."/>
        </authorList>
    </citation>
    <scope>NUCLEOTIDE SEQUENCE</scope>
    <source>
        <strain evidence="1">IEGM 1391</strain>
    </source>
</reference>
<dbReference type="SUPFAM" id="SSF48576">
    <property type="entry name" value="Terpenoid synthases"/>
    <property type="match status" value="1"/>
</dbReference>
<accession>A0ABT4MJH3</accession>